<sequence length="82" mass="9172">ETYICPVNTIRDTAEFNLFLLRNQKVLPLSSVGITQVKQEEYYVSFGALSLNSSLADVTLEITTLVENALDIAEITQVYSQE</sequence>
<dbReference type="InterPro" id="IPR019231">
    <property type="entry name" value="DUF2170"/>
</dbReference>
<dbReference type="AlphaFoldDB" id="A0A5J2R7B5"/>
<organism evidence="1">
    <name type="scientific">Salmonella enterica subsp. enterica serovar Heidelberg</name>
    <dbReference type="NCBI Taxonomy" id="611"/>
    <lineage>
        <taxon>Bacteria</taxon>
        <taxon>Pseudomonadati</taxon>
        <taxon>Pseudomonadota</taxon>
        <taxon>Gammaproteobacteria</taxon>
        <taxon>Enterobacterales</taxon>
        <taxon>Enterobacteriaceae</taxon>
        <taxon>Salmonella</taxon>
    </lineage>
</organism>
<proteinExistence type="predicted"/>
<gene>
    <name evidence="1" type="ORF">BKZ94_11510</name>
</gene>
<protein>
    <submittedName>
        <fullName evidence="1">DUF2170 family protein</fullName>
    </submittedName>
</protein>
<comment type="caution">
    <text evidence="1">The sequence shown here is derived from an EMBL/GenBank/DDBJ whole genome shotgun (WGS) entry which is preliminary data.</text>
</comment>
<feature type="non-terminal residue" evidence="1">
    <location>
        <position position="1"/>
    </location>
</feature>
<accession>A0A5J2R7B5</accession>
<reference evidence="1" key="1">
    <citation type="submission" date="2018-07" db="EMBL/GenBank/DDBJ databases">
        <authorList>
            <consortium name="PulseNet: The National Subtyping Network for Foodborne Disease Surveillance"/>
            <person name="Tarr C.L."/>
            <person name="Trees E."/>
            <person name="Katz L.S."/>
            <person name="Carleton-Romer H.A."/>
            <person name="Stroika S."/>
            <person name="Kucerova Z."/>
            <person name="Roache K.F."/>
            <person name="Sabol A.L."/>
            <person name="Besser J."/>
            <person name="Gerner-Smidt P."/>
        </authorList>
    </citation>
    <scope>NUCLEOTIDE SEQUENCE</scope>
    <source>
        <strain evidence="1">PNUSAS004609</strain>
    </source>
</reference>
<dbReference type="EMBL" id="AALSIP010000020">
    <property type="protein sequence ID" value="EDC8690798.1"/>
    <property type="molecule type" value="Genomic_DNA"/>
</dbReference>
<evidence type="ECO:0000313" key="1">
    <source>
        <dbReference type="EMBL" id="EDC8690798.1"/>
    </source>
</evidence>
<name>A0A5J2R7B5_SALET</name>
<dbReference type="Pfam" id="PF09938">
    <property type="entry name" value="DUF2170"/>
    <property type="match status" value="1"/>
</dbReference>